<sequence length="178" mass="19749">MDVFQAITGRRSIRKFKATPVEPGKIKQVLNLARLAPSWKNLQCWRFLVLTEPERIGRLFEAFPDDNPGKKAIASAPCIVVVCADPNESGVENGIEYYIADAALAFDHLCLAAYGLGLGTCWMGWYDEERIKDALGIPAGIKVVGLTPLGYPDQSPNPRPRKELAEVAFSEEWGNSRW</sequence>
<feature type="domain" description="Nitroreductase" evidence="3">
    <location>
        <begin position="7"/>
        <end position="151"/>
    </location>
</feature>
<dbReference type="AlphaFoldDB" id="A0A4S1CBR8"/>
<evidence type="ECO:0000313" key="5">
    <source>
        <dbReference type="Proteomes" id="UP000306416"/>
    </source>
</evidence>
<proteinExistence type="inferred from homology"/>
<dbReference type="PANTHER" id="PTHR43673:SF10">
    <property type="entry name" value="NADH DEHYDROGENASE_NAD(P)H NITROREDUCTASE XCC3605-RELATED"/>
    <property type="match status" value="1"/>
</dbReference>
<dbReference type="PANTHER" id="PTHR43673">
    <property type="entry name" value="NAD(P)H NITROREDUCTASE YDGI-RELATED"/>
    <property type="match status" value="1"/>
</dbReference>
<evidence type="ECO:0000256" key="2">
    <source>
        <dbReference type="ARBA" id="ARBA00023002"/>
    </source>
</evidence>
<comment type="caution">
    <text evidence="4">The sequence shown here is derived from an EMBL/GenBank/DDBJ whole genome shotgun (WGS) entry which is preliminary data.</text>
</comment>
<dbReference type="InterPro" id="IPR000415">
    <property type="entry name" value="Nitroreductase-like"/>
</dbReference>
<protein>
    <submittedName>
        <fullName evidence="4">Nitroreductase</fullName>
    </submittedName>
</protein>
<name>A0A4S1CBR8_9BACT</name>
<comment type="similarity">
    <text evidence="1">Belongs to the nitroreductase family.</text>
</comment>
<reference evidence="4 5" key="1">
    <citation type="submission" date="2019-04" db="EMBL/GenBank/DDBJ databases">
        <title>Geobacter oryzae sp. nov., ferric-reducing bacteria isolated from paddy soil.</title>
        <authorList>
            <person name="Xu Z."/>
            <person name="Masuda Y."/>
            <person name="Itoh H."/>
            <person name="Senoo K."/>
        </authorList>
    </citation>
    <scope>NUCLEOTIDE SEQUENCE [LARGE SCALE GENOMIC DNA]</scope>
    <source>
        <strain evidence="4 5">Red111</strain>
    </source>
</reference>
<evidence type="ECO:0000313" key="4">
    <source>
        <dbReference type="EMBL" id="TGU70818.1"/>
    </source>
</evidence>
<accession>A0A4S1CBR8</accession>
<dbReference type="RefSeq" id="WP_135872181.1">
    <property type="nucleotide sequence ID" value="NZ_SRSC01000004.1"/>
</dbReference>
<dbReference type="GO" id="GO:0016491">
    <property type="term" value="F:oxidoreductase activity"/>
    <property type="evidence" value="ECO:0007669"/>
    <property type="project" value="UniProtKB-KW"/>
</dbReference>
<dbReference type="Pfam" id="PF00881">
    <property type="entry name" value="Nitroreductase"/>
    <property type="match status" value="1"/>
</dbReference>
<keyword evidence="5" id="KW-1185">Reference proteome</keyword>
<gene>
    <name evidence="4" type="ORF">E4633_17660</name>
</gene>
<evidence type="ECO:0000256" key="1">
    <source>
        <dbReference type="ARBA" id="ARBA00007118"/>
    </source>
</evidence>
<organism evidence="4 5">
    <name type="scientific">Geomonas terrae</name>
    <dbReference type="NCBI Taxonomy" id="2562681"/>
    <lineage>
        <taxon>Bacteria</taxon>
        <taxon>Pseudomonadati</taxon>
        <taxon>Thermodesulfobacteriota</taxon>
        <taxon>Desulfuromonadia</taxon>
        <taxon>Geobacterales</taxon>
        <taxon>Geobacteraceae</taxon>
        <taxon>Geomonas</taxon>
    </lineage>
</organism>
<dbReference type="CDD" id="cd02139">
    <property type="entry name" value="nitroreductase"/>
    <property type="match status" value="1"/>
</dbReference>
<keyword evidence="2" id="KW-0560">Oxidoreductase</keyword>
<dbReference type="SUPFAM" id="SSF55469">
    <property type="entry name" value="FMN-dependent nitroreductase-like"/>
    <property type="match status" value="1"/>
</dbReference>
<dbReference type="EMBL" id="SRSC01000004">
    <property type="protein sequence ID" value="TGU70818.1"/>
    <property type="molecule type" value="Genomic_DNA"/>
</dbReference>
<dbReference type="Proteomes" id="UP000306416">
    <property type="component" value="Unassembled WGS sequence"/>
</dbReference>
<evidence type="ECO:0000259" key="3">
    <source>
        <dbReference type="Pfam" id="PF00881"/>
    </source>
</evidence>
<dbReference type="InterPro" id="IPR029479">
    <property type="entry name" value="Nitroreductase"/>
</dbReference>
<dbReference type="Gene3D" id="3.40.109.10">
    <property type="entry name" value="NADH Oxidase"/>
    <property type="match status" value="1"/>
</dbReference>